<reference evidence="2 3" key="1">
    <citation type="journal article" date="2017" name="BMC Biol.">
        <title>Genomic innovations, transcriptional plasticity and gene loss underlying the evolution and divergence of two highly polyphagous and invasive Helicoverpa pest species.</title>
        <authorList>
            <person name="Pearce S.L."/>
            <person name="Clarke D.F."/>
            <person name="East P.D."/>
            <person name="Elfekih S."/>
            <person name="Gordon K.H."/>
            <person name="Jermiin L.S."/>
            <person name="McGaughran A."/>
            <person name="Oakeshott J.G."/>
            <person name="Papanikolaou A."/>
            <person name="Perera O.P."/>
            <person name="Rane R.V."/>
            <person name="Richards S."/>
            <person name="Tay W.T."/>
            <person name="Walsh T.K."/>
            <person name="Anderson A."/>
            <person name="Anderson C.J."/>
            <person name="Asgari S."/>
            <person name="Board P.G."/>
            <person name="Bretschneider A."/>
            <person name="Campbell P.M."/>
            <person name="Chertemps T."/>
            <person name="Christeller J.T."/>
            <person name="Coppin C.W."/>
            <person name="Downes S.J."/>
            <person name="Duan G."/>
            <person name="Farnsworth C.A."/>
            <person name="Good R.T."/>
            <person name="Han L.B."/>
            <person name="Han Y.C."/>
            <person name="Hatje K."/>
            <person name="Horne I."/>
            <person name="Huang Y.P."/>
            <person name="Hughes D.S."/>
            <person name="Jacquin-Joly E."/>
            <person name="James W."/>
            <person name="Jhangiani S."/>
            <person name="Kollmar M."/>
            <person name="Kuwar S.S."/>
            <person name="Li S."/>
            <person name="Liu N.Y."/>
            <person name="Maibeche M.T."/>
            <person name="Miller J.R."/>
            <person name="Montagne N."/>
            <person name="Perry T."/>
            <person name="Qu J."/>
            <person name="Song S.V."/>
            <person name="Sutton G.G."/>
            <person name="Vogel H."/>
            <person name="Walenz B.P."/>
            <person name="Xu W."/>
            <person name="Zhang H.J."/>
            <person name="Zou Z."/>
            <person name="Batterham P."/>
            <person name="Edwards O.R."/>
            <person name="Feyereisen R."/>
            <person name="Gibbs R.A."/>
            <person name="Heckel D.G."/>
            <person name="McGrath A."/>
            <person name="Robin C."/>
            <person name="Scherer S.E."/>
            <person name="Worley K.C."/>
            <person name="Wu Y.D."/>
        </authorList>
    </citation>
    <scope>NUCLEOTIDE SEQUENCE [LARGE SCALE GENOMIC DNA]</scope>
    <source>
        <strain evidence="2">Harm_GR_Male_#8</strain>
        <tissue evidence="2">Whole organism</tissue>
    </source>
</reference>
<dbReference type="EMBL" id="KZ150238">
    <property type="protein sequence ID" value="PZC71952.1"/>
    <property type="molecule type" value="Genomic_DNA"/>
</dbReference>
<organism evidence="2 3">
    <name type="scientific">Helicoverpa armigera</name>
    <name type="common">Cotton bollworm</name>
    <name type="synonym">Heliothis armigera</name>
    <dbReference type="NCBI Taxonomy" id="29058"/>
    <lineage>
        <taxon>Eukaryota</taxon>
        <taxon>Metazoa</taxon>
        <taxon>Ecdysozoa</taxon>
        <taxon>Arthropoda</taxon>
        <taxon>Hexapoda</taxon>
        <taxon>Insecta</taxon>
        <taxon>Pterygota</taxon>
        <taxon>Neoptera</taxon>
        <taxon>Endopterygota</taxon>
        <taxon>Lepidoptera</taxon>
        <taxon>Glossata</taxon>
        <taxon>Ditrysia</taxon>
        <taxon>Noctuoidea</taxon>
        <taxon>Noctuidae</taxon>
        <taxon>Heliothinae</taxon>
        <taxon>Helicoverpa</taxon>
    </lineage>
</organism>
<feature type="transmembrane region" description="Helical" evidence="1">
    <location>
        <begin position="6"/>
        <end position="27"/>
    </location>
</feature>
<proteinExistence type="predicted"/>
<evidence type="ECO:0000256" key="1">
    <source>
        <dbReference type="SAM" id="Phobius"/>
    </source>
</evidence>
<keyword evidence="1" id="KW-1133">Transmembrane helix</keyword>
<evidence type="ECO:0000313" key="3">
    <source>
        <dbReference type="Proteomes" id="UP000249218"/>
    </source>
</evidence>
<keyword evidence="1" id="KW-0472">Membrane</keyword>
<name>A0A2W1B888_HELAM</name>
<evidence type="ECO:0000313" key="2">
    <source>
        <dbReference type="EMBL" id="PZC71952.1"/>
    </source>
</evidence>
<accession>A0A2W1B888</accession>
<keyword evidence="1" id="KW-0812">Transmembrane</keyword>
<keyword evidence="3" id="KW-1185">Reference proteome</keyword>
<dbReference type="Proteomes" id="UP000249218">
    <property type="component" value="Unassembled WGS sequence"/>
</dbReference>
<dbReference type="AlphaFoldDB" id="A0A2W1B888"/>
<protein>
    <submittedName>
        <fullName evidence="2">Uncharacterized protein</fullName>
    </submittedName>
</protein>
<sequence>MLLHHPFPLPFVVVVVVVETGFLGGFVEVATKQHFSNVRNLQKTTPKTPTLHHFLCVFAGKKKWRNKLPSKTDGIKSFIVVVKYSLYFVASFEDIKLVSPTLL</sequence>
<gene>
    <name evidence="2" type="primary">HaOG212232</name>
    <name evidence="2" type="ORF">B5X24_HaOG212232</name>
</gene>